<dbReference type="RefSeq" id="WP_115813347.1">
    <property type="nucleotide sequence ID" value="NZ_QUNI01000006.1"/>
</dbReference>
<reference evidence="1 2" key="1">
    <citation type="submission" date="2018-08" db="EMBL/GenBank/DDBJ databases">
        <title>Genomic Encyclopedia of Archaeal and Bacterial Type Strains, Phase II (KMG-II): from individual species to whole genera.</title>
        <authorList>
            <person name="Goeker M."/>
        </authorList>
    </citation>
    <scope>NUCLEOTIDE SEQUENCE [LARGE SCALE GENOMIC DNA]</scope>
    <source>
        <strain evidence="1 2">DSM 100880</strain>
    </source>
</reference>
<dbReference type="EMBL" id="QUNI01000006">
    <property type="protein sequence ID" value="REG98452.1"/>
    <property type="molecule type" value="Genomic_DNA"/>
</dbReference>
<evidence type="ECO:0000313" key="2">
    <source>
        <dbReference type="Proteomes" id="UP000257136"/>
    </source>
</evidence>
<gene>
    <name evidence="1" type="ORF">C8P67_10648</name>
</gene>
<dbReference type="OrthoDB" id="9796523at2"/>
<proteinExistence type="predicted"/>
<comment type="caution">
    <text evidence="1">The sequence shown here is derived from an EMBL/GenBank/DDBJ whole genome shotgun (WGS) entry which is preliminary data.</text>
</comment>
<evidence type="ECO:0000313" key="1">
    <source>
        <dbReference type="EMBL" id="REG98452.1"/>
    </source>
</evidence>
<dbReference type="AlphaFoldDB" id="A0A3E0EJN9"/>
<organism evidence="1 2">
    <name type="scientific">Flavobacterium aquicola</name>
    <dbReference type="NCBI Taxonomy" id="1682742"/>
    <lineage>
        <taxon>Bacteria</taxon>
        <taxon>Pseudomonadati</taxon>
        <taxon>Bacteroidota</taxon>
        <taxon>Flavobacteriia</taxon>
        <taxon>Flavobacteriales</taxon>
        <taxon>Flavobacteriaceae</taxon>
        <taxon>Flavobacterium</taxon>
    </lineage>
</organism>
<keyword evidence="2" id="KW-1185">Reference proteome</keyword>
<accession>A0A3E0EJN9</accession>
<dbReference type="InterPro" id="IPR025591">
    <property type="entry name" value="RloB"/>
</dbReference>
<dbReference type="Pfam" id="PF13707">
    <property type="entry name" value="RloB"/>
    <property type="match status" value="1"/>
</dbReference>
<protein>
    <submittedName>
        <fullName evidence="1">RloB-like protein</fullName>
    </submittedName>
</protein>
<name>A0A3E0EJN9_9FLAO</name>
<dbReference type="Proteomes" id="UP000257136">
    <property type="component" value="Unassembled WGS sequence"/>
</dbReference>
<sequence>MANIIKIQNHLAKRERTKEKKRTIETKEVRVYFLIVCEGEKTEPNYFKSFKTNVKSYVYTIDAFGEASNTRDLVKRTIKARDKSSQKYDSVWVVFDKDSFSPNNFNGAIELAENNNIKAGWSNEAFELWYLLHFQYRNTHMSRNEYKSAIEVEVNAKISAQSKSKKAKAFVYKKNSAEMYSILEKYGDQKQAIKNAEKLILTHNCNNFAIHNPCTRIHLLVQELNGDSEELNKQIKLKSE</sequence>